<evidence type="ECO:0008006" key="4">
    <source>
        <dbReference type="Google" id="ProtNLM"/>
    </source>
</evidence>
<keyword evidence="1" id="KW-0732">Signal</keyword>
<sequence>MKKVQFGLLAATALLAVSPVVAVLGTPTVHAAAIPPITTPGPEVPTKPITDSYTLVDYTDGTTVDTHKQAVTIYQDPKMTRDTGKKLSTTQAIWTPTQVARDSNGVAVSYNLGDNQWIAASGVTVIKGTPDTDLTVAKYTSNDPLYSIGSAVTVYSDPDTTKASGTLATGVTEWQVNRTAADPKTGTIVAYDLGKNQWVKAKDLSAQKALSGTFNVNAGTPLLADDGSQVDTIATSGSYQVIAVSYFDGQQVLKLAENNQWVQATKGAFYPA</sequence>
<name>X0PS36_9LACO</name>
<feature type="signal peptide" evidence="1">
    <location>
        <begin position="1"/>
        <end position="22"/>
    </location>
</feature>
<dbReference type="RefSeq" id="WP_035452855.1">
    <property type="nucleotide sequence ID" value="NZ_AZGA01000005.1"/>
</dbReference>
<keyword evidence="3" id="KW-1185">Reference proteome</keyword>
<dbReference type="AlphaFoldDB" id="X0PS36"/>
<reference evidence="2 3" key="1">
    <citation type="journal article" date="2015" name="Genome Announc.">
        <title>Expanding the biotechnology potential of lactobacilli through comparative genomics of 213 strains and associated genera.</title>
        <authorList>
            <person name="Sun Z."/>
            <person name="Harris H.M."/>
            <person name="McCann A."/>
            <person name="Guo C."/>
            <person name="Argimon S."/>
            <person name="Zhang W."/>
            <person name="Yang X."/>
            <person name="Jeffery I.B."/>
            <person name="Cooney J.C."/>
            <person name="Kagawa T.F."/>
            <person name="Liu W."/>
            <person name="Song Y."/>
            <person name="Salvetti E."/>
            <person name="Wrobel A."/>
            <person name="Rasinkangas P."/>
            <person name="Parkhill J."/>
            <person name="Rea M.C."/>
            <person name="O'Sullivan O."/>
            <person name="Ritari J."/>
            <person name="Douillard F.P."/>
            <person name="Paul Ross R."/>
            <person name="Yang R."/>
            <person name="Briner A.E."/>
            <person name="Felis G.E."/>
            <person name="de Vos W.M."/>
            <person name="Barrangou R."/>
            <person name="Klaenhammer T.R."/>
            <person name="Caufield P.W."/>
            <person name="Cui Y."/>
            <person name="Zhang H."/>
            <person name="O'Toole P.W."/>
        </authorList>
    </citation>
    <scope>NUCLEOTIDE SEQUENCE [LARGE SCALE GENOMIC DNA]</scope>
    <source>
        <strain evidence="2 3">DSM 18527</strain>
    </source>
</reference>
<evidence type="ECO:0000256" key="1">
    <source>
        <dbReference type="SAM" id="SignalP"/>
    </source>
</evidence>
<accession>X0PS36</accession>
<organism evidence="2 3">
    <name type="scientific">Agrilactobacillus composti DSM 18527 = JCM 14202</name>
    <dbReference type="NCBI Taxonomy" id="1423734"/>
    <lineage>
        <taxon>Bacteria</taxon>
        <taxon>Bacillati</taxon>
        <taxon>Bacillota</taxon>
        <taxon>Bacilli</taxon>
        <taxon>Lactobacillales</taxon>
        <taxon>Lactobacillaceae</taxon>
        <taxon>Agrilactobacillus</taxon>
    </lineage>
</organism>
<dbReference type="PATRIC" id="fig|1423734.3.peg.3038"/>
<evidence type="ECO:0000313" key="2">
    <source>
        <dbReference type="EMBL" id="KRM36235.1"/>
    </source>
</evidence>
<gene>
    <name evidence="2" type="ORF">FC83_GL002986</name>
</gene>
<evidence type="ECO:0000313" key="3">
    <source>
        <dbReference type="Proteomes" id="UP000051236"/>
    </source>
</evidence>
<feature type="chain" id="PRO_5039000314" description="Surface layer protein A domain-containing protein" evidence="1">
    <location>
        <begin position="23"/>
        <end position="272"/>
    </location>
</feature>
<dbReference type="EMBL" id="AZGA01000005">
    <property type="protein sequence ID" value="KRM36235.1"/>
    <property type="molecule type" value="Genomic_DNA"/>
</dbReference>
<dbReference type="STRING" id="1423734.FC83_GL002986"/>
<comment type="caution">
    <text evidence="2">The sequence shown here is derived from an EMBL/GenBank/DDBJ whole genome shotgun (WGS) entry which is preliminary data.</text>
</comment>
<dbReference type="eggNOG" id="ENOG5030B33">
    <property type="taxonomic scope" value="Bacteria"/>
</dbReference>
<protein>
    <recommendedName>
        <fullName evidence="4">Surface layer protein A domain-containing protein</fullName>
    </recommendedName>
</protein>
<dbReference type="OrthoDB" id="2319609at2"/>
<proteinExistence type="predicted"/>
<dbReference type="Proteomes" id="UP000051236">
    <property type="component" value="Unassembled WGS sequence"/>
</dbReference>